<dbReference type="EMBL" id="QGKL01000029">
    <property type="protein sequence ID" value="PWQ96318.1"/>
    <property type="molecule type" value="Genomic_DNA"/>
</dbReference>
<name>A0A317CCP3_9GAMM</name>
<organism evidence="1 2">
    <name type="scientific">Leucothrix arctica</name>
    <dbReference type="NCBI Taxonomy" id="1481894"/>
    <lineage>
        <taxon>Bacteria</taxon>
        <taxon>Pseudomonadati</taxon>
        <taxon>Pseudomonadota</taxon>
        <taxon>Gammaproteobacteria</taxon>
        <taxon>Thiotrichales</taxon>
        <taxon>Thiotrichaceae</taxon>
        <taxon>Leucothrix</taxon>
    </lineage>
</organism>
<sequence>MNNKAHTILVSVMASYGSKLTTSTASCKAFLADFLTDYADEKNVLVELHHLQLTKALYTFKGDAIDKKTLIEFIDQIEARSDLSKQELAWGVDAWANAVDIDIKARRMIRKQCFSHTNRDLHMVTIRPIEMKAETVPEVPAMVVENASQAALPRMALMGVVTLISTFSIFQAIKSKLPIDTAPAPVAIVQPIKVDVAPIAIKAPLHNLDTAPVAEKTPEPLPKVVVIAPRSTSVAIEPESSQISHRQDKPEPIDIEKLSGKLQAEQAAIEVPETSIEFAAADTTELPEVDDEKLQADIEAFLTQD</sequence>
<evidence type="ECO:0000313" key="2">
    <source>
        <dbReference type="Proteomes" id="UP000245506"/>
    </source>
</evidence>
<dbReference type="AlphaFoldDB" id="A0A317CCP3"/>
<dbReference type="OrthoDB" id="5625915at2"/>
<keyword evidence="2" id="KW-1185">Reference proteome</keyword>
<dbReference type="RefSeq" id="WP_109823290.1">
    <property type="nucleotide sequence ID" value="NZ_QGKL01000029.1"/>
</dbReference>
<gene>
    <name evidence="1" type="ORF">DKT75_10050</name>
</gene>
<accession>A0A317CCP3</accession>
<proteinExistence type="predicted"/>
<evidence type="ECO:0000313" key="1">
    <source>
        <dbReference type="EMBL" id="PWQ96318.1"/>
    </source>
</evidence>
<reference evidence="1 2" key="1">
    <citation type="submission" date="2018-05" db="EMBL/GenBank/DDBJ databases">
        <title>Leucothrix arctica sp. nov., isolated from Arctic seawater.</title>
        <authorList>
            <person name="Choi A."/>
            <person name="Baek K."/>
        </authorList>
    </citation>
    <scope>NUCLEOTIDE SEQUENCE [LARGE SCALE GENOMIC DNA]</scope>
    <source>
        <strain evidence="1 2">IMCC9719</strain>
    </source>
</reference>
<dbReference type="Proteomes" id="UP000245506">
    <property type="component" value="Unassembled WGS sequence"/>
</dbReference>
<protein>
    <submittedName>
        <fullName evidence="1">Uncharacterized protein</fullName>
    </submittedName>
</protein>
<comment type="caution">
    <text evidence="1">The sequence shown here is derived from an EMBL/GenBank/DDBJ whole genome shotgun (WGS) entry which is preliminary data.</text>
</comment>